<name>A0A9R1C9S6_9BACT</name>
<dbReference type="AlphaFoldDB" id="A0A9R1C9S6"/>
<accession>A0A9R1C9S6</accession>
<evidence type="ECO:0000313" key="2">
    <source>
        <dbReference type="Proteomes" id="UP000825483"/>
    </source>
</evidence>
<evidence type="ECO:0000313" key="1">
    <source>
        <dbReference type="EMBL" id="GJG58651.1"/>
    </source>
</evidence>
<dbReference type="EMBL" id="BPUB01000001">
    <property type="protein sequence ID" value="GJG58651.1"/>
    <property type="molecule type" value="Genomic_DNA"/>
</dbReference>
<protein>
    <submittedName>
        <fullName evidence="1">Uncharacterized protein</fullName>
    </submittedName>
</protein>
<keyword evidence="2" id="KW-1185">Reference proteome</keyword>
<proteinExistence type="predicted"/>
<sequence length="262" mass="30631">MTINLTAPTSWREMSQDQLRYVLKLLTMYADRTAIKTMMFVRFCGLEIQKRTRFGWKCYITVNGKRQVVYLQGWQMHSFIHQFDFIDTYEDMDCRLDAVCGLVAVDPLLHEVSFGDYLMAEKYYQIYLGTKDDEMLDNLACWLYVDGNGLHPGQERGKLINDTEMVLKPEERLGTFLWYSHVKKVIFDHFPNFFQKVDAEDGDFTVTGRQIEEQYNIQLRALTDGDPTKEAAVLALDCWRALTELDAKAIEARELEKIRSKN</sequence>
<organism evidence="1 2">
    <name type="scientific">Prevotella lacticifex</name>
    <dbReference type="NCBI Taxonomy" id="2854755"/>
    <lineage>
        <taxon>Bacteria</taxon>
        <taxon>Pseudomonadati</taxon>
        <taxon>Bacteroidota</taxon>
        <taxon>Bacteroidia</taxon>
        <taxon>Bacteroidales</taxon>
        <taxon>Prevotellaceae</taxon>
        <taxon>Prevotella</taxon>
    </lineage>
</organism>
<dbReference type="Proteomes" id="UP000825483">
    <property type="component" value="Unassembled WGS sequence"/>
</dbReference>
<gene>
    <name evidence="1" type="ORF">PRLR5076_15020</name>
</gene>
<comment type="caution">
    <text evidence="1">The sequence shown here is derived from an EMBL/GenBank/DDBJ whole genome shotgun (WGS) entry which is preliminary data.</text>
</comment>
<reference evidence="1" key="1">
    <citation type="journal article" date="2022" name="Int. J. Syst. Evol. Microbiol.">
        <title>Prevotella lacticifex sp. nov., isolated from the rumen of cows.</title>
        <authorList>
            <person name="Shinkai T."/>
            <person name="Ikeyama N."/>
            <person name="Kumagai M."/>
            <person name="Ohmori H."/>
            <person name="Sakamoto M."/>
            <person name="Ohkuma M."/>
            <person name="Mitsumori M."/>
        </authorList>
    </citation>
    <scope>NUCLEOTIDE SEQUENCE</scope>
    <source>
        <strain evidence="1">R5076</strain>
    </source>
</reference>